<sequence>MHDPAALQPPGEARAGLTRGERIAGWAAGLLFIALGIAVLAGSGDMAVGPLVAAAALAGLGAQALWATARGRRSWLARIGPLP</sequence>
<dbReference type="AlphaFoldDB" id="A0A2W5RN12"/>
<keyword evidence="1" id="KW-0472">Membrane</keyword>
<feature type="transmembrane region" description="Helical" evidence="1">
    <location>
        <begin position="23"/>
        <end position="41"/>
    </location>
</feature>
<gene>
    <name evidence="2" type="ORF">DI563_20375</name>
</gene>
<keyword evidence="1" id="KW-1133">Transmembrane helix</keyword>
<evidence type="ECO:0000313" key="2">
    <source>
        <dbReference type="EMBL" id="PZQ68603.1"/>
    </source>
</evidence>
<evidence type="ECO:0000313" key="3">
    <source>
        <dbReference type="Proteomes" id="UP000249135"/>
    </source>
</evidence>
<proteinExistence type="predicted"/>
<protein>
    <submittedName>
        <fullName evidence="2">Uncharacterized protein</fullName>
    </submittedName>
</protein>
<organism evidence="2 3">
    <name type="scientific">Variovorax paradoxus</name>
    <dbReference type="NCBI Taxonomy" id="34073"/>
    <lineage>
        <taxon>Bacteria</taxon>
        <taxon>Pseudomonadati</taxon>
        <taxon>Pseudomonadota</taxon>
        <taxon>Betaproteobacteria</taxon>
        <taxon>Burkholderiales</taxon>
        <taxon>Comamonadaceae</taxon>
        <taxon>Variovorax</taxon>
    </lineage>
</organism>
<dbReference type="EMBL" id="QFPP01000319">
    <property type="protein sequence ID" value="PZQ68603.1"/>
    <property type="molecule type" value="Genomic_DNA"/>
</dbReference>
<dbReference type="Proteomes" id="UP000249135">
    <property type="component" value="Unassembled WGS sequence"/>
</dbReference>
<feature type="transmembrane region" description="Helical" evidence="1">
    <location>
        <begin position="47"/>
        <end position="69"/>
    </location>
</feature>
<accession>A0A2W5RN12</accession>
<comment type="caution">
    <text evidence="2">The sequence shown here is derived from an EMBL/GenBank/DDBJ whole genome shotgun (WGS) entry which is preliminary data.</text>
</comment>
<reference evidence="2 3" key="1">
    <citation type="submission" date="2017-08" db="EMBL/GenBank/DDBJ databases">
        <title>Infants hospitalized years apart are colonized by the same room-sourced microbial strains.</title>
        <authorList>
            <person name="Brooks B."/>
            <person name="Olm M.R."/>
            <person name="Firek B.A."/>
            <person name="Baker R."/>
            <person name="Thomas B.C."/>
            <person name="Morowitz M.J."/>
            <person name="Banfield J.F."/>
        </authorList>
    </citation>
    <scope>NUCLEOTIDE SEQUENCE [LARGE SCALE GENOMIC DNA]</scope>
    <source>
        <strain evidence="2">S2_005_003_R2_41</strain>
    </source>
</reference>
<keyword evidence="1" id="KW-0812">Transmembrane</keyword>
<name>A0A2W5RN12_VARPD</name>
<evidence type="ECO:0000256" key="1">
    <source>
        <dbReference type="SAM" id="Phobius"/>
    </source>
</evidence>